<dbReference type="AlphaFoldDB" id="A0AAJ0MFK1"/>
<evidence type="ECO:0000313" key="7">
    <source>
        <dbReference type="EMBL" id="KAK3356801.1"/>
    </source>
</evidence>
<feature type="binding site" evidence="6">
    <location>
        <position position="156"/>
    </location>
    <ligand>
        <name>Mg(2+)</name>
        <dbReference type="ChEBI" id="CHEBI:18420"/>
        <label>1</label>
        <note>catalytic</note>
    </ligand>
</feature>
<sequence>MDSPYKHELGVVFEVIQVATAISRTVLQSLLPDDAGSAANPEFASLQASLQVLKDDNTFVTAADLAIQAVLLRVLNFSFPTHRLVAEESASQLLASPALLSVVTSLAVAHSRANPFVWAHGGSDLAAHIIPLFNTAAAPQPPAVTPLDPTWVIDPIDGTAAFMRGEHYGINVAHLCGSRQILSVVSLPLLAPGPTTGPITDADTTPSSGGTILFAVRGHGAHQRLSPSLSRPLPRHADALPLAALSSVTCHGTLESAYDTLHAAVAARLDIAFPGTNLLGWVPRWAALALGLGNTTVWVYRRRDRYAKVWDHAGAMLLFEEVGGMVTDVDGKDLDLSRGRLLSGNFGFVAAPRSVHHHVLAAVKTVLQEQGRADLLANNDKI</sequence>
<dbReference type="Gene3D" id="3.40.190.80">
    <property type="match status" value="1"/>
</dbReference>
<feature type="binding site" evidence="6">
    <location>
        <position position="157"/>
    </location>
    <ligand>
        <name>Mg(2+)</name>
        <dbReference type="ChEBI" id="CHEBI:18420"/>
        <label>1</label>
        <note>catalytic</note>
    </ligand>
</feature>
<dbReference type="PANTHER" id="PTHR43200">
    <property type="entry name" value="PHOSPHATASE"/>
    <property type="match status" value="1"/>
</dbReference>
<dbReference type="InterPro" id="IPR000760">
    <property type="entry name" value="Inositol_monophosphatase-like"/>
</dbReference>
<gene>
    <name evidence="7" type="ORF">B0T25DRAFT_139822</name>
</gene>
<dbReference type="GO" id="GO:0046872">
    <property type="term" value="F:metal ion binding"/>
    <property type="evidence" value="ECO:0007669"/>
    <property type="project" value="UniProtKB-KW"/>
</dbReference>
<dbReference type="Proteomes" id="UP001275084">
    <property type="component" value="Unassembled WGS sequence"/>
</dbReference>
<keyword evidence="5 6" id="KW-0460">Magnesium</keyword>
<reference evidence="7" key="2">
    <citation type="submission" date="2023-06" db="EMBL/GenBank/DDBJ databases">
        <authorList>
            <consortium name="Lawrence Berkeley National Laboratory"/>
            <person name="Haridas S."/>
            <person name="Hensen N."/>
            <person name="Bonometti L."/>
            <person name="Westerberg I."/>
            <person name="Brannstrom I.O."/>
            <person name="Guillou S."/>
            <person name="Cros-Aarteil S."/>
            <person name="Calhoun S."/>
            <person name="Kuo A."/>
            <person name="Mondo S."/>
            <person name="Pangilinan J."/>
            <person name="Riley R."/>
            <person name="Labutti K."/>
            <person name="Andreopoulos B."/>
            <person name="Lipzen A."/>
            <person name="Chen C."/>
            <person name="Yanf M."/>
            <person name="Daum C."/>
            <person name="Ng V."/>
            <person name="Clum A."/>
            <person name="Steindorff A."/>
            <person name="Ohm R."/>
            <person name="Martin F."/>
            <person name="Silar P."/>
            <person name="Natvig D."/>
            <person name="Lalanne C."/>
            <person name="Gautier V."/>
            <person name="Ament-Velasquez S.L."/>
            <person name="Kruys A."/>
            <person name="Hutchinson M.I."/>
            <person name="Powell A.J."/>
            <person name="Barry K."/>
            <person name="Miller A.N."/>
            <person name="Grigoriev I.V."/>
            <person name="Debuchy R."/>
            <person name="Gladieux P."/>
            <person name="Thoren M.H."/>
            <person name="Johannesson H."/>
        </authorList>
    </citation>
    <scope>NUCLEOTIDE SEQUENCE</scope>
    <source>
        <strain evidence="7">CBS 955.72</strain>
    </source>
</reference>
<comment type="caution">
    <text evidence="7">The sequence shown here is derived from an EMBL/GenBank/DDBJ whole genome shotgun (WGS) entry which is preliminary data.</text>
</comment>
<name>A0AAJ0MFK1_9PEZI</name>
<evidence type="ECO:0000256" key="3">
    <source>
        <dbReference type="ARBA" id="ARBA00022723"/>
    </source>
</evidence>
<dbReference type="PRINTS" id="PR00377">
    <property type="entry name" value="IMPHPHTASES"/>
</dbReference>
<feature type="binding site" evidence="6">
    <location>
        <position position="311"/>
    </location>
    <ligand>
        <name>Mg(2+)</name>
        <dbReference type="ChEBI" id="CHEBI:18420"/>
        <label>1</label>
        <note>catalytic</note>
    </ligand>
</feature>
<dbReference type="GO" id="GO:0000103">
    <property type="term" value="P:sulfate assimilation"/>
    <property type="evidence" value="ECO:0007669"/>
    <property type="project" value="TreeGrafter"/>
</dbReference>
<dbReference type="Pfam" id="PF00459">
    <property type="entry name" value="Inositol_P"/>
    <property type="match status" value="1"/>
</dbReference>
<dbReference type="InterPro" id="IPR020583">
    <property type="entry name" value="Inositol_monoP_metal-BS"/>
</dbReference>
<dbReference type="EMBL" id="JAUIQD010000003">
    <property type="protein sequence ID" value="KAK3356801.1"/>
    <property type="molecule type" value="Genomic_DNA"/>
</dbReference>
<feature type="binding site" evidence="6">
    <location>
        <position position="87"/>
    </location>
    <ligand>
        <name>Mg(2+)</name>
        <dbReference type="ChEBI" id="CHEBI:18420"/>
        <label>1</label>
        <note>catalytic</note>
    </ligand>
</feature>
<accession>A0AAJ0MFK1</accession>
<comment type="cofactor">
    <cofactor evidence="1 6">
        <name>Mg(2+)</name>
        <dbReference type="ChEBI" id="CHEBI:18420"/>
    </cofactor>
</comment>
<keyword evidence="4" id="KW-0378">Hydrolase</keyword>
<evidence type="ECO:0000256" key="6">
    <source>
        <dbReference type="PIRSR" id="PIRSR600760-2"/>
    </source>
</evidence>
<evidence type="ECO:0000256" key="2">
    <source>
        <dbReference type="ARBA" id="ARBA00009759"/>
    </source>
</evidence>
<keyword evidence="3 6" id="KW-0479">Metal-binding</keyword>
<keyword evidence="8" id="KW-1185">Reference proteome</keyword>
<evidence type="ECO:0000313" key="8">
    <source>
        <dbReference type="Proteomes" id="UP001275084"/>
    </source>
</evidence>
<dbReference type="PANTHER" id="PTHR43200:SF2">
    <property type="entry name" value="3'(2'),5'-BISPHOSPHATE NUCLEOTIDASE"/>
    <property type="match status" value="1"/>
</dbReference>
<evidence type="ECO:0000256" key="5">
    <source>
        <dbReference type="ARBA" id="ARBA00022842"/>
    </source>
</evidence>
<proteinExistence type="inferred from homology"/>
<dbReference type="PROSITE" id="PS00629">
    <property type="entry name" value="IMP_1"/>
    <property type="match status" value="1"/>
</dbReference>
<reference evidence="7" key="1">
    <citation type="journal article" date="2023" name="Mol. Phylogenet. Evol.">
        <title>Genome-scale phylogeny and comparative genomics of the fungal order Sordariales.</title>
        <authorList>
            <person name="Hensen N."/>
            <person name="Bonometti L."/>
            <person name="Westerberg I."/>
            <person name="Brannstrom I.O."/>
            <person name="Guillou S."/>
            <person name="Cros-Aarteil S."/>
            <person name="Calhoun S."/>
            <person name="Haridas S."/>
            <person name="Kuo A."/>
            <person name="Mondo S."/>
            <person name="Pangilinan J."/>
            <person name="Riley R."/>
            <person name="LaButti K."/>
            <person name="Andreopoulos B."/>
            <person name="Lipzen A."/>
            <person name="Chen C."/>
            <person name="Yan M."/>
            <person name="Daum C."/>
            <person name="Ng V."/>
            <person name="Clum A."/>
            <person name="Steindorff A."/>
            <person name="Ohm R.A."/>
            <person name="Martin F."/>
            <person name="Silar P."/>
            <person name="Natvig D.O."/>
            <person name="Lalanne C."/>
            <person name="Gautier V."/>
            <person name="Ament-Velasquez S.L."/>
            <person name="Kruys A."/>
            <person name="Hutchinson M.I."/>
            <person name="Powell A.J."/>
            <person name="Barry K."/>
            <person name="Miller A.N."/>
            <person name="Grigoriev I.V."/>
            <person name="Debuchy R."/>
            <person name="Gladieux P."/>
            <person name="Hiltunen Thoren M."/>
            <person name="Johannesson H."/>
        </authorList>
    </citation>
    <scope>NUCLEOTIDE SEQUENCE</scope>
    <source>
        <strain evidence="7">CBS 955.72</strain>
    </source>
</reference>
<evidence type="ECO:0000256" key="4">
    <source>
        <dbReference type="ARBA" id="ARBA00022801"/>
    </source>
</evidence>
<dbReference type="Gene3D" id="3.30.540.10">
    <property type="entry name" value="Fructose-1,6-Bisphosphatase, subunit A, domain 1"/>
    <property type="match status" value="1"/>
</dbReference>
<dbReference type="InterPro" id="IPR051090">
    <property type="entry name" value="Inositol_monoP_superfamily"/>
</dbReference>
<evidence type="ECO:0000256" key="1">
    <source>
        <dbReference type="ARBA" id="ARBA00001946"/>
    </source>
</evidence>
<dbReference type="SUPFAM" id="SSF56655">
    <property type="entry name" value="Carbohydrate phosphatase"/>
    <property type="match status" value="1"/>
</dbReference>
<feature type="binding site" evidence="6">
    <location>
        <position position="154"/>
    </location>
    <ligand>
        <name>Mg(2+)</name>
        <dbReference type="ChEBI" id="CHEBI:18420"/>
        <label>1</label>
        <note>catalytic</note>
    </ligand>
</feature>
<protein>
    <submittedName>
        <fullName evidence="7">Uncharacterized protein</fullName>
    </submittedName>
</protein>
<dbReference type="GO" id="GO:0008441">
    <property type="term" value="F:3'(2'),5'-bisphosphate nucleotidase activity"/>
    <property type="evidence" value="ECO:0007669"/>
    <property type="project" value="TreeGrafter"/>
</dbReference>
<organism evidence="7 8">
    <name type="scientific">Lasiosphaeria hispida</name>
    <dbReference type="NCBI Taxonomy" id="260671"/>
    <lineage>
        <taxon>Eukaryota</taxon>
        <taxon>Fungi</taxon>
        <taxon>Dikarya</taxon>
        <taxon>Ascomycota</taxon>
        <taxon>Pezizomycotina</taxon>
        <taxon>Sordariomycetes</taxon>
        <taxon>Sordariomycetidae</taxon>
        <taxon>Sordariales</taxon>
        <taxon>Lasiosphaeriaceae</taxon>
        <taxon>Lasiosphaeria</taxon>
    </lineage>
</organism>
<comment type="similarity">
    <text evidence="2">Belongs to the inositol monophosphatase superfamily.</text>
</comment>